<evidence type="ECO:0000256" key="5">
    <source>
        <dbReference type="ARBA" id="ARBA00023315"/>
    </source>
</evidence>
<dbReference type="GO" id="GO:0016746">
    <property type="term" value="F:acyltransferase activity"/>
    <property type="evidence" value="ECO:0007669"/>
    <property type="project" value="UniProtKB-KW"/>
</dbReference>
<reference evidence="9 10" key="2">
    <citation type="submission" date="2019-09" db="EMBL/GenBank/DDBJ databases">
        <authorList>
            <person name="Jin C."/>
        </authorList>
    </citation>
    <scope>NUCLEOTIDE SEQUENCE [LARGE SCALE GENOMIC DNA]</scope>
    <source>
        <strain evidence="9 10">AN110305</strain>
    </source>
</reference>
<dbReference type="AlphaFoldDB" id="A0A5B2XDT9"/>
<comment type="pathway">
    <text evidence="1 7">Cell wall biogenesis; peptidoglycan biosynthesis.</text>
</comment>
<evidence type="ECO:0000313" key="10">
    <source>
        <dbReference type="Proteomes" id="UP000323454"/>
    </source>
</evidence>
<comment type="caution">
    <text evidence="7">Lacks conserved residue(s) required for the propagation of feature annotation.</text>
</comment>
<accession>A0A5B2XDT9</accession>
<comment type="caution">
    <text evidence="9">The sequence shown here is derived from an EMBL/GenBank/DDBJ whole genome shotgun (WGS) entry which is preliminary data.</text>
</comment>
<dbReference type="OrthoDB" id="5242354at2"/>
<evidence type="ECO:0000313" key="9">
    <source>
        <dbReference type="EMBL" id="KAA2261160.1"/>
    </source>
</evidence>
<dbReference type="GO" id="GO:0071555">
    <property type="term" value="P:cell wall organization"/>
    <property type="evidence" value="ECO:0007669"/>
    <property type="project" value="UniProtKB-UniRule"/>
</dbReference>
<keyword evidence="6 7" id="KW-0961">Cell wall biogenesis/degradation</keyword>
<feature type="domain" description="L,D-TPase catalytic" evidence="8">
    <location>
        <begin position="109"/>
        <end position="230"/>
    </location>
</feature>
<protein>
    <submittedName>
        <fullName evidence="9">L,D-transpeptidase</fullName>
    </submittedName>
</protein>
<dbReference type="CDD" id="cd16913">
    <property type="entry name" value="YkuD_like"/>
    <property type="match status" value="1"/>
</dbReference>
<keyword evidence="2" id="KW-0808">Transferase</keyword>
<sequence>MRTAAGPVTASFNVVDSATYGVAMPIAVRFSAPVLDRAAAERALSVRTSTPTEGGWAWLDDREVHWRPREYWQPGMTVTVTARLYRVPLGGGALGALDLTSTFTIGRAASVRADASTHRFEVIRDGRQVYDFPASFGVDGEPGQMTRSGVLVVTEKQATAVLSDPKYGYRNVSVPWAVRMSDDGGLVYGNAAITAELGRRNVTHGAIALSPDDAKQYFDEAQVGDPVEVTGSGVALSAKDDARCDWAFDWPSWQARSALR</sequence>
<keyword evidence="3 7" id="KW-0133">Cell shape</keyword>
<proteinExistence type="predicted"/>
<keyword evidence="4 7" id="KW-0573">Peptidoglycan synthesis</keyword>
<evidence type="ECO:0000256" key="1">
    <source>
        <dbReference type="ARBA" id="ARBA00004752"/>
    </source>
</evidence>
<keyword evidence="5" id="KW-0012">Acyltransferase</keyword>
<dbReference type="Pfam" id="PF17964">
    <property type="entry name" value="Big_10"/>
    <property type="match status" value="1"/>
</dbReference>
<evidence type="ECO:0000256" key="6">
    <source>
        <dbReference type="ARBA" id="ARBA00023316"/>
    </source>
</evidence>
<dbReference type="InterPro" id="IPR038063">
    <property type="entry name" value="Transpep_catalytic_dom"/>
</dbReference>
<evidence type="ECO:0000256" key="2">
    <source>
        <dbReference type="ARBA" id="ARBA00022679"/>
    </source>
</evidence>
<dbReference type="Gene3D" id="2.60.40.3710">
    <property type="match status" value="1"/>
</dbReference>
<dbReference type="InterPro" id="IPR041280">
    <property type="entry name" value="Big_10"/>
</dbReference>
<dbReference type="InterPro" id="IPR050979">
    <property type="entry name" value="LD-transpeptidase"/>
</dbReference>
<dbReference type="CDD" id="cd13432">
    <property type="entry name" value="LDT_IgD_like_2"/>
    <property type="match status" value="1"/>
</dbReference>
<dbReference type="Pfam" id="PF03734">
    <property type="entry name" value="YkuD"/>
    <property type="match status" value="1"/>
</dbReference>
<evidence type="ECO:0000259" key="8">
    <source>
        <dbReference type="PROSITE" id="PS52029"/>
    </source>
</evidence>
<keyword evidence="10" id="KW-1185">Reference proteome</keyword>
<dbReference type="GO" id="GO:0005576">
    <property type="term" value="C:extracellular region"/>
    <property type="evidence" value="ECO:0007669"/>
    <property type="project" value="TreeGrafter"/>
</dbReference>
<dbReference type="EMBL" id="VUOB01000030">
    <property type="protein sequence ID" value="KAA2261160.1"/>
    <property type="molecule type" value="Genomic_DNA"/>
</dbReference>
<dbReference type="PANTHER" id="PTHR30582:SF2">
    <property type="entry name" value="L,D-TRANSPEPTIDASE YCIB-RELATED"/>
    <property type="match status" value="1"/>
</dbReference>
<dbReference type="GO" id="GO:0071972">
    <property type="term" value="F:peptidoglycan L,D-transpeptidase activity"/>
    <property type="evidence" value="ECO:0007669"/>
    <property type="project" value="TreeGrafter"/>
</dbReference>
<dbReference type="Gene3D" id="2.40.440.10">
    <property type="entry name" value="L,D-transpeptidase catalytic domain-like"/>
    <property type="match status" value="1"/>
</dbReference>
<evidence type="ECO:0000256" key="7">
    <source>
        <dbReference type="PROSITE-ProRule" id="PRU01373"/>
    </source>
</evidence>
<organism evidence="9 10">
    <name type="scientific">Solihabitans fulvus</name>
    <dbReference type="NCBI Taxonomy" id="1892852"/>
    <lineage>
        <taxon>Bacteria</taxon>
        <taxon>Bacillati</taxon>
        <taxon>Actinomycetota</taxon>
        <taxon>Actinomycetes</taxon>
        <taxon>Pseudonocardiales</taxon>
        <taxon>Pseudonocardiaceae</taxon>
        <taxon>Solihabitans</taxon>
    </lineage>
</organism>
<gene>
    <name evidence="9" type="ORF">F0L68_18180</name>
</gene>
<dbReference type="PANTHER" id="PTHR30582">
    <property type="entry name" value="L,D-TRANSPEPTIDASE"/>
    <property type="match status" value="1"/>
</dbReference>
<evidence type="ECO:0000256" key="3">
    <source>
        <dbReference type="ARBA" id="ARBA00022960"/>
    </source>
</evidence>
<dbReference type="PROSITE" id="PS52029">
    <property type="entry name" value="LD_TPASE"/>
    <property type="match status" value="1"/>
</dbReference>
<dbReference type="UniPathway" id="UPA00219"/>
<evidence type="ECO:0000256" key="4">
    <source>
        <dbReference type="ARBA" id="ARBA00022984"/>
    </source>
</evidence>
<dbReference type="SUPFAM" id="SSF141523">
    <property type="entry name" value="L,D-transpeptidase catalytic domain-like"/>
    <property type="match status" value="1"/>
</dbReference>
<name>A0A5B2XDT9_9PSEU</name>
<reference evidence="9 10" key="1">
    <citation type="submission" date="2019-09" db="EMBL/GenBank/DDBJ databases">
        <title>Goodfellowia gen. nov., a new genus of the Pseudonocardineae related to Actinoalloteichus, containing Goodfellowia coeruleoviolacea gen. nov., comb. nov. gen. nov., comb. nov.</title>
        <authorList>
            <person name="Labeda D."/>
        </authorList>
    </citation>
    <scope>NUCLEOTIDE SEQUENCE [LARGE SCALE GENOMIC DNA]</scope>
    <source>
        <strain evidence="9 10">AN110305</strain>
    </source>
</reference>
<dbReference type="InterPro" id="IPR005490">
    <property type="entry name" value="LD_TPept_cat_dom"/>
</dbReference>
<dbReference type="Proteomes" id="UP000323454">
    <property type="component" value="Unassembled WGS sequence"/>
</dbReference>
<dbReference type="GO" id="GO:0018104">
    <property type="term" value="P:peptidoglycan-protein cross-linking"/>
    <property type="evidence" value="ECO:0007669"/>
    <property type="project" value="TreeGrafter"/>
</dbReference>
<dbReference type="GO" id="GO:0008360">
    <property type="term" value="P:regulation of cell shape"/>
    <property type="evidence" value="ECO:0007669"/>
    <property type="project" value="UniProtKB-UniRule"/>
</dbReference>